<dbReference type="EMBL" id="CAFBPM010000003">
    <property type="protein sequence ID" value="CAB5012530.1"/>
    <property type="molecule type" value="Genomic_DNA"/>
</dbReference>
<dbReference type="GO" id="GO:0004176">
    <property type="term" value="F:ATP-dependent peptidase activity"/>
    <property type="evidence" value="ECO:0007669"/>
    <property type="project" value="InterPro"/>
</dbReference>
<dbReference type="GO" id="GO:0006508">
    <property type="term" value="P:proteolysis"/>
    <property type="evidence" value="ECO:0007669"/>
    <property type="project" value="InterPro"/>
</dbReference>
<dbReference type="AlphaFoldDB" id="A0A6J7AFW7"/>
<dbReference type="Pfam" id="PF05362">
    <property type="entry name" value="Lon_C"/>
    <property type="match status" value="1"/>
</dbReference>
<dbReference type="InterPro" id="IPR027065">
    <property type="entry name" value="Lon_Prtase"/>
</dbReference>
<dbReference type="InterPro" id="IPR001478">
    <property type="entry name" value="PDZ"/>
</dbReference>
<evidence type="ECO:0000313" key="3">
    <source>
        <dbReference type="EMBL" id="CAB4868854.1"/>
    </source>
</evidence>
<evidence type="ECO:0000313" key="4">
    <source>
        <dbReference type="EMBL" id="CAB5012530.1"/>
    </source>
</evidence>
<dbReference type="PANTHER" id="PTHR10046">
    <property type="entry name" value="ATP DEPENDENT LON PROTEASE FAMILY MEMBER"/>
    <property type="match status" value="1"/>
</dbReference>
<dbReference type="Gene3D" id="2.30.42.10">
    <property type="match status" value="1"/>
</dbReference>
<dbReference type="InterPro" id="IPR014721">
    <property type="entry name" value="Ribsml_uS5_D2-typ_fold_subgr"/>
</dbReference>
<evidence type="ECO:0000313" key="2">
    <source>
        <dbReference type="EMBL" id="CAB4831623.1"/>
    </source>
</evidence>
<sequence>MAIFLVVACGFGASQVSTGDYSVTPGGAEPVAPLITIDGKQGTNNSGHILLTDVYLTPLSWLTYLPAWFNSDAEIVSGDALVTPGVSVNDLDIQGYLQMAQSKTNAQAAAFQRLGYPVTSTNDGALVEAVGTSTPASGRISVADIVVGVNGQATTTACAVIAVTRNLLPGTTASFLIKKASISDNGTITNGSPVAVNVTVGKPPTATQPSPCPGVSGAAKGFLGIALQDDIHYVLPFSVNISTPNIGGPSAGLAMTLGIIDQLSNGTLIHHRTIGATGTMSPSGAVGDVGGVPQKAVAVSNAGATMFLVPGTEKKAAQSTAASSLQIVAVDTLNQALKILMAGGGTITMANGSIER</sequence>
<dbReference type="GO" id="GO:0005524">
    <property type="term" value="F:ATP binding"/>
    <property type="evidence" value="ECO:0007669"/>
    <property type="project" value="InterPro"/>
</dbReference>
<accession>A0A6J7AFW7</accession>
<dbReference type="GO" id="GO:0004252">
    <property type="term" value="F:serine-type endopeptidase activity"/>
    <property type="evidence" value="ECO:0007669"/>
    <property type="project" value="InterPro"/>
</dbReference>
<dbReference type="GO" id="GO:0030163">
    <property type="term" value="P:protein catabolic process"/>
    <property type="evidence" value="ECO:0007669"/>
    <property type="project" value="InterPro"/>
</dbReference>
<dbReference type="SUPFAM" id="SSF50156">
    <property type="entry name" value="PDZ domain-like"/>
    <property type="match status" value="1"/>
</dbReference>
<gene>
    <name evidence="2" type="ORF">UFOPK3164_01243</name>
    <name evidence="3" type="ORF">UFOPK3427_00663</name>
    <name evidence="4" type="ORF">UFOPK4112_00394</name>
</gene>
<dbReference type="InterPro" id="IPR020568">
    <property type="entry name" value="Ribosomal_Su5_D2-typ_SF"/>
</dbReference>
<name>A0A6J7AFW7_9ZZZZ</name>
<dbReference type="EMBL" id="CAFBLT010000001">
    <property type="protein sequence ID" value="CAB4868854.1"/>
    <property type="molecule type" value="Genomic_DNA"/>
</dbReference>
<dbReference type="Gene3D" id="3.30.230.10">
    <property type="match status" value="1"/>
</dbReference>
<organism evidence="2">
    <name type="scientific">freshwater metagenome</name>
    <dbReference type="NCBI Taxonomy" id="449393"/>
    <lineage>
        <taxon>unclassified sequences</taxon>
        <taxon>metagenomes</taxon>
        <taxon>ecological metagenomes</taxon>
    </lineage>
</organism>
<dbReference type="EMBL" id="CAFABE010000063">
    <property type="protein sequence ID" value="CAB4831623.1"/>
    <property type="molecule type" value="Genomic_DNA"/>
</dbReference>
<proteinExistence type="predicted"/>
<dbReference type="InterPro" id="IPR008269">
    <property type="entry name" value="Lon_proteolytic"/>
</dbReference>
<evidence type="ECO:0000259" key="1">
    <source>
        <dbReference type="PROSITE" id="PS50106"/>
    </source>
</evidence>
<dbReference type="InterPro" id="IPR036034">
    <property type="entry name" value="PDZ_sf"/>
</dbReference>
<feature type="domain" description="PDZ" evidence="1">
    <location>
        <begin position="96"/>
        <end position="152"/>
    </location>
</feature>
<dbReference type="PROSITE" id="PS50106">
    <property type="entry name" value="PDZ"/>
    <property type="match status" value="1"/>
</dbReference>
<dbReference type="SUPFAM" id="SSF54211">
    <property type="entry name" value="Ribosomal protein S5 domain 2-like"/>
    <property type="match status" value="1"/>
</dbReference>
<reference evidence="2" key="1">
    <citation type="submission" date="2020-05" db="EMBL/GenBank/DDBJ databases">
        <authorList>
            <person name="Chiriac C."/>
            <person name="Salcher M."/>
            <person name="Ghai R."/>
            <person name="Kavagutti S V."/>
        </authorList>
    </citation>
    <scope>NUCLEOTIDE SEQUENCE</scope>
</reference>
<protein>
    <submittedName>
        <fullName evidence="2">Unannotated protein</fullName>
    </submittedName>
</protein>